<proteinExistence type="predicted"/>
<dbReference type="Pfam" id="PF10728">
    <property type="entry name" value="DUF2520"/>
    <property type="match status" value="1"/>
</dbReference>
<evidence type="ECO:0000259" key="2">
    <source>
        <dbReference type="Pfam" id="PF10728"/>
    </source>
</evidence>
<dbReference type="PANTHER" id="PTHR40459">
    <property type="entry name" value="CONSERVED HYPOTHETICAL ALANINE AND LEUCINE RICH PROTEIN"/>
    <property type="match status" value="1"/>
</dbReference>
<dbReference type="Gene3D" id="1.10.1040.20">
    <property type="entry name" value="ProC-like, C-terminal domain"/>
    <property type="match status" value="1"/>
</dbReference>
<evidence type="ECO:0000313" key="4">
    <source>
        <dbReference type="Proteomes" id="UP000703315"/>
    </source>
</evidence>
<dbReference type="InterPro" id="IPR008927">
    <property type="entry name" value="6-PGluconate_DH-like_C_sf"/>
</dbReference>
<dbReference type="RefSeq" id="WP_303907250.1">
    <property type="nucleotide sequence ID" value="NZ_DYXC01000125.1"/>
</dbReference>
<dbReference type="PANTHER" id="PTHR40459:SF1">
    <property type="entry name" value="CONSERVED HYPOTHETICAL ALANINE AND LEUCINE RICH PROTEIN"/>
    <property type="match status" value="1"/>
</dbReference>
<dbReference type="InterPro" id="IPR018931">
    <property type="entry name" value="DUF2520"/>
</dbReference>
<sequence length="302" mass="31243">MSVDEPLTTGAIGRPNRLGIGIIGAGRVGAVLGLALQQAGHTITAVHAVSEASVARAEALLPDAPILDIPDILRRSEAVIFAVPDDVLEELVSGLAAAGHIQTGHLLVHTSGRYGTQVLHSVREHGAIPVAIHPAMTFTGTSLDVDRLHNTAFGITADAVVAPIAEALVVEMGGIPVTIPEAARPVYHAAMAHASNHLVTITAQAQAMLTAAGIDQAPKLLGNLMSASLENALTNGDQALTGPVSRGDSGTVAQHLESLKTLEDPDLYETYRAMAQATARRAHSAGFITAAKLEELLELLDA</sequence>
<feature type="domain" description="DUF2520" evidence="2">
    <location>
        <begin position="152"/>
        <end position="278"/>
    </location>
</feature>
<dbReference type="Proteomes" id="UP000703315">
    <property type="component" value="Unassembled WGS sequence"/>
</dbReference>
<dbReference type="InterPro" id="IPR037108">
    <property type="entry name" value="TM1727-like_C_sf"/>
</dbReference>
<dbReference type="InterPro" id="IPR019665">
    <property type="entry name" value="OxRdtase/DH_put_Rossmann_dom"/>
</dbReference>
<comment type="caution">
    <text evidence="3">The sequence shown here is derived from an EMBL/GenBank/DDBJ whole genome shotgun (WGS) entry which is preliminary data.</text>
</comment>
<reference evidence="3" key="1">
    <citation type="journal article" date="2021" name="PeerJ">
        <title>Extensive microbial diversity within the chicken gut microbiome revealed by metagenomics and culture.</title>
        <authorList>
            <person name="Gilroy R."/>
            <person name="Ravi A."/>
            <person name="Getino M."/>
            <person name="Pursley I."/>
            <person name="Horton D.L."/>
            <person name="Alikhan N.F."/>
            <person name="Baker D."/>
            <person name="Gharbi K."/>
            <person name="Hall N."/>
            <person name="Watson M."/>
            <person name="Adriaenssens E.M."/>
            <person name="Foster-Nyarko E."/>
            <person name="Jarju S."/>
            <person name="Secka A."/>
            <person name="Antonio M."/>
            <person name="Oren A."/>
            <person name="Chaudhuri R.R."/>
            <person name="La Ragione R."/>
            <person name="Hildebrand F."/>
            <person name="Pallen M.J."/>
        </authorList>
    </citation>
    <scope>NUCLEOTIDE SEQUENCE</scope>
    <source>
        <strain evidence="3">ChiHjej13B12-14962</strain>
    </source>
</reference>
<dbReference type="EMBL" id="DYXC01000125">
    <property type="protein sequence ID" value="HJF15327.1"/>
    <property type="molecule type" value="Genomic_DNA"/>
</dbReference>
<gene>
    <name evidence="3" type="ORF">K8V32_11100</name>
</gene>
<organism evidence="3 4">
    <name type="scientific">Enteractinococcus helveticum</name>
    <dbReference type="NCBI Taxonomy" id="1837282"/>
    <lineage>
        <taxon>Bacteria</taxon>
        <taxon>Bacillati</taxon>
        <taxon>Actinomycetota</taxon>
        <taxon>Actinomycetes</taxon>
        <taxon>Micrococcales</taxon>
        <taxon>Micrococcaceae</taxon>
    </lineage>
</organism>
<dbReference type="InterPro" id="IPR036291">
    <property type="entry name" value="NAD(P)-bd_dom_sf"/>
</dbReference>
<dbReference type="AlphaFoldDB" id="A0A921FPZ7"/>
<reference evidence="3" key="2">
    <citation type="submission" date="2021-09" db="EMBL/GenBank/DDBJ databases">
        <authorList>
            <person name="Gilroy R."/>
        </authorList>
    </citation>
    <scope>NUCLEOTIDE SEQUENCE</scope>
    <source>
        <strain evidence="3">ChiHjej13B12-14962</strain>
    </source>
</reference>
<dbReference type="Pfam" id="PF10727">
    <property type="entry name" value="Rossmann-like"/>
    <property type="match status" value="1"/>
</dbReference>
<dbReference type="SUPFAM" id="SSF48179">
    <property type="entry name" value="6-phosphogluconate dehydrogenase C-terminal domain-like"/>
    <property type="match status" value="1"/>
</dbReference>
<dbReference type="Gene3D" id="3.40.50.720">
    <property type="entry name" value="NAD(P)-binding Rossmann-like Domain"/>
    <property type="match status" value="1"/>
</dbReference>
<feature type="domain" description="Putative oxidoreductase/dehydrogenase Rossmann-like" evidence="1">
    <location>
        <begin position="8"/>
        <end position="134"/>
    </location>
</feature>
<evidence type="ECO:0000313" key="3">
    <source>
        <dbReference type="EMBL" id="HJF15327.1"/>
    </source>
</evidence>
<accession>A0A921FPZ7</accession>
<dbReference type="SUPFAM" id="SSF51735">
    <property type="entry name" value="NAD(P)-binding Rossmann-fold domains"/>
    <property type="match status" value="1"/>
</dbReference>
<evidence type="ECO:0000259" key="1">
    <source>
        <dbReference type="Pfam" id="PF10727"/>
    </source>
</evidence>
<name>A0A921FPZ7_9MICC</name>
<protein>
    <submittedName>
        <fullName evidence="3">DUF2520 domain-containing protein</fullName>
    </submittedName>
</protein>